<dbReference type="AlphaFoldDB" id="A0A8X6QP50"/>
<dbReference type="Proteomes" id="UP000887013">
    <property type="component" value="Unassembled WGS sequence"/>
</dbReference>
<proteinExistence type="predicted"/>
<gene>
    <name evidence="1" type="ORF">NPIL_251691</name>
</gene>
<dbReference type="EMBL" id="BMAW01083668">
    <property type="protein sequence ID" value="GFU35140.1"/>
    <property type="molecule type" value="Genomic_DNA"/>
</dbReference>
<evidence type="ECO:0000313" key="1">
    <source>
        <dbReference type="EMBL" id="GFU35140.1"/>
    </source>
</evidence>
<organism evidence="1 2">
    <name type="scientific">Nephila pilipes</name>
    <name type="common">Giant wood spider</name>
    <name type="synonym">Nephila maculata</name>
    <dbReference type="NCBI Taxonomy" id="299642"/>
    <lineage>
        <taxon>Eukaryota</taxon>
        <taxon>Metazoa</taxon>
        <taxon>Ecdysozoa</taxon>
        <taxon>Arthropoda</taxon>
        <taxon>Chelicerata</taxon>
        <taxon>Arachnida</taxon>
        <taxon>Araneae</taxon>
        <taxon>Araneomorphae</taxon>
        <taxon>Entelegynae</taxon>
        <taxon>Araneoidea</taxon>
        <taxon>Nephilidae</taxon>
        <taxon>Nephila</taxon>
    </lineage>
</organism>
<accession>A0A8X6QP50</accession>
<evidence type="ECO:0000313" key="2">
    <source>
        <dbReference type="Proteomes" id="UP000887013"/>
    </source>
</evidence>
<protein>
    <submittedName>
        <fullName evidence="1">Uncharacterized protein</fullName>
    </submittedName>
</protein>
<feature type="non-terminal residue" evidence="1">
    <location>
        <position position="1"/>
    </location>
</feature>
<comment type="caution">
    <text evidence="1">The sequence shown here is derived from an EMBL/GenBank/DDBJ whole genome shotgun (WGS) entry which is preliminary data.</text>
</comment>
<keyword evidence="2" id="KW-1185">Reference proteome</keyword>
<name>A0A8X6QP50_NEPPI</name>
<reference evidence="1" key="1">
    <citation type="submission" date="2020-08" db="EMBL/GenBank/DDBJ databases">
        <title>Multicomponent nature underlies the extraordinary mechanical properties of spider dragline silk.</title>
        <authorList>
            <person name="Kono N."/>
            <person name="Nakamura H."/>
            <person name="Mori M."/>
            <person name="Yoshida Y."/>
            <person name="Ohtoshi R."/>
            <person name="Malay A.D."/>
            <person name="Moran D.A.P."/>
            <person name="Tomita M."/>
            <person name="Numata K."/>
            <person name="Arakawa K."/>
        </authorList>
    </citation>
    <scope>NUCLEOTIDE SEQUENCE</scope>
</reference>
<sequence>EIAGDSTAYKPLLKRNWKERRDSEE</sequence>